<evidence type="ECO:0000313" key="2">
    <source>
        <dbReference type="EMBL" id="ORX69170.1"/>
    </source>
</evidence>
<feature type="domain" description="DUF6593" evidence="1">
    <location>
        <begin position="66"/>
        <end position="175"/>
    </location>
</feature>
<dbReference type="OrthoDB" id="10332522at2759"/>
<proteinExistence type="predicted"/>
<organism evidence="2 3">
    <name type="scientific">Linderina pennispora</name>
    <dbReference type="NCBI Taxonomy" id="61395"/>
    <lineage>
        <taxon>Eukaryota</taxon>
        <taxon>Fungi</taxon>
        <taxon>Fungi incertae sedis</taxon>
        <taxon>Zoopagomycota</taxon>
        <taxon>Kickxellomycotina</taxon>
        <taxon>Kickxellomycetes</taxon>
        <taxon>Kickxellales</taxon>
        <taxon>Kickxellaceae</taxon>
        <taxon>Linderina</taxon>
    </lineage>
</organism>
<name>A0A1Y1W6J6_9FUNG</name>
<dbReference type="Pfam" id="PF20236">
    <property type="entry name" value="DUF6593"/>
    <property type="match status" value="1"/>
</dbReference>
<dbReference type="RefSeq" id="XP_040742902.1">
    <property type="nucleotide sequence ID" value="XM_040887825.1"/>
</dbReference>
<accession>A0A1Y1W6J6</accession>
<reference evidence="2 3" key="1">
    <citation type="submission" date="2016-07" db="EMBL/GenBank/DDBJ databases">
        <title>Pervasive Adenine N6-methylation of Active Genes in Fungi.</title>
        <authorList>
            <consortium name="DOE Joint Genome Institute"/>
            <person name="Mondo S.J."/>
            <person name="Dannebaum R.O."/>
            <person name="Kuo R.C."/>
            <person name="Labutti K."/>
            <person name="Haridas S."/>
            <person name="Kuo A."/>
            <person name="Salamov A."/>
            <person name="Ahrendt S.R."/>
            <person name="Lipzen A."/>
            <person name="Sullivan W."/>
            <person name="Andreopoulos W.B."/>
            <person name="Clum A."/>
            <person name="Lindquist E."/>
            <person name="Daum C."/>
            <person name="Ramamoorthy G.K."/>
            <person name="Gryganskyi A."/>
            <person name="Culley D."/>
            <person name="Magnuson J.K."/>
            <person name="James T.Y."/>
            <person name="O'Malley M.A."/>
            <person name="Stajich J.E."/>
            <person name="Spatafora J.W."/>
            <person name="Visel A."/>
            <person name="Grigoriev I.V."/>
        </authorList>
    </citation>
    <scope>NUCLEOTIDE SEQUENCE [LARGE SCALE GENOMIC DNA]</scope>
    <source>
        <strain evidence="2 3">ATCC 12442</strain>
    </source>
</reference>
<dbReference type="GeneID" id="63804473"/>
<evidence type="ECO:0000313" key="3">
    <source>
        <dbReference type="Proteomes" id="UP000193922"/>
    </source>
</evidence>
<gene>
    <name evidence="2" type="ORF">DL89DRAFT_268175</name>
</gene>
<dbReference type="EMBL" id="MCFD01000008">
    <property type="protein sequence ID" value="ORX69170.1"/>
    <property type="molecule type" value="Genomic_DNA"/>
</dbReference>
<dbReference type="InterPro" id="IPR046528">
    <property type="entry name" value="DUF6593"/>
</dbReference>
<evidence type="ECO:0000259" key="1">
    <source>
        <dbReference type="Pfam" id="PF20236"/>
    </source>
</evidence>
<keyword evidence="3" id="KW-1185">Reference proteome</keyword>
<sequence>MQLADTYTFFLGANKKDWVAYAGTFKTYADAVKSGRKPLNYYAGLSKVIVSSTDIDVDDDQAAIAKTAASNDIAVVATIDWSTVRKAEVTGLTGPPQTVEHRKKGKSWKMTVPSGKKYKWEIEEPKRRWRLCNGDEVIASFDSYYFWKKEPGYLKLHGVHDTDTKLLILASWGLVAKSHFEKSTIDNLNSGAITAGTYGLVALT</sequence>
<dbReference type="Proteomes" id="UP000193922">
    <property type="component" value="Unassembled WGS sequence"/>
</dbReference>
<protein>
    <recommendedName>
        <fullName evidence="1">DUF6593 domain-containing protein</fullName>
    </recommendedName>
</protein>
<dbReference type="AlphaFoldDB" id="A0A1Y1W6J6"/>
<comment type="caution">
    <text evidence="2">The sequence shown here is derived from an EMBL/GenBank/DDBJ whole genome shotgun (WGS) entry which is preliminary data.</text>
</comment>